<keyword evidence="4 7" id="KW-0032">Aminotransferase</keyword>
<dbReference type="PANTHER" id="PTHR46383:SF1">
    <property type="entry name" value="ASPARTATE AMINOTRANSFERASE"/>
    <property type="match status" value="1"/>
</dbReference>
<evidence type="ECO:0000256" key="6">
    <source>
        <dbReference type="ARBA" id="ARBA00022898"/>
    </source>
</evidence>
<keyword evidence="6" id="KW-0663">Pyridoxal phosphate</keyword>
<evidence type="ECO:0000256" key="4">
    <source>
        <dbReference type="ARBA" id="ARBA00022576"/>
    </source>
</evidence>
<organism evidence="9">
    <name type="scientific">Thermofilum pendens</name>
    <dbReference type="NCBI Taxonomy" id="2269"/>
    <lineage>
        <taxon>Archaea</taxon>
        <taxon>Thermoproteota</taxon>
        <taxon>Thermoprotei</taxon>
        <taxon>Thermofilales</taxon>
        <taxon>Thermofilaceae</taxon>
        <taxon>Thermofilum</taxon>
    </lineage>
</organism>
<dbReference type="AlphaFoldDB" id="A0A7C4H8H9"/>
<dbReference type="CDD" id="cd00609">
    <property type="entry name" value="AAT_like"/>
    <property type="match status" value="1"/>
</dbReference>
<dbReference type="InterPro" id="IPR015424">
    <property type="entry name" value="PyrdxlP-dep_Trfase"/>
</dbReference>
<dbReference type="SUPFAM" id="SSF53383">
    <property type="entry name" value="PLP-dependent transferases"/>
    <property type="match status" value="1"/>
</dbReference>
<sequence length="400" mass="45134">MRLAGSFQLNESVLRLGAEEAFVYLARSLELKRKGVDVVSFGIGQPDFQPPSFVIEEAYKAMREGFNGYGPSLGMPELREAIAEFLSEKYKVDVKPSEVAVTVGAKAAIFIGMLSLLNPGDEVIVPDPSYPLYESVARFVGARPVFLRLHRGNNYKIRYEDVERLLSDKTRMIVLNYPENPVGTTMDRADVEEIVELAAKRGIVVVSDEIYDHFVYEGEHFSTLQTSAWRDCVYYVNGFSKTYGMTGWRLGYVVANEKLIERLSVVANNMYSCPPTFAQVAAARALRYGLSWFKPILEGYLRRRDLIYEKLSRIPGVKVRKPEGAFYIFPDFSEVIESMKLKSERELADRLLYEKGVVALPGTAFPKEGGVGHLRLSFAVSEADIEKGIERIKEWISERA</sequence>
<feature type="domain" description="Aminotransferase class I/classII large" evidence="8">
    <location>
        <begin position="37"/>
        <end position="392"/>
    </location>
</feature>
<comment type="similarity">
    <text evidence="2 7">Belongs to the class-I pyridoxal-phosphate-dependent aminotransferase family.</text>
</comment>
<evidence type="ECO:0000256" key="3">
    <source>
        <dbReference type="ARBA" id="ARBA00011738"/>
    </source>
</evidence>
<dbReference type="InterPro" id="IPR050596">
    <property type="entry name" value="AspAT/PAT-like"/>
</dbReference>
<accession>A0A7C4H8H9</accession>
<gene>
    <name evidence="9" type="ORF">ENU21_04025</name>
</gene>
<reference evidence="9" key="1">
    <citation type="journal article" date="2020" name="mSystems">
        <title>Genome- and Community-Level Interaction Insights into Carbon Utilization and Element Cycling Functions of Hydrothermarchaeota in Hydrothermal Sediment.</title>
        <authorList>
            <person name="Zhou Z."/>
            <person name="Liu Y."/>
            <person name="Xu W."/>
            <person name="Pan J."/>
            <person name="Luo Z.H."/>
            <person name="Li M."/>
        </authorList>
    </citation>
    <scope>NUCLEOTIDE SEQUENCE</scope>
    <source>
        <strain evidence="9">SpSt-649</strain>
    </source>
</reference>
<comment type="subunit">
    <text evidence="3">Homodimer.</text>
</comment>
<evidence type="ECO:0000256" key="7">
    <source>
        <dbReference type="RuleBase" id="RU000481"/>
    </source>
</evidence>
<proteinExistence type="inferred from homology"/>
<dbReference type="InterPro" id="IPR004839">
    <property type="entry name" value="Aminotransferase_I/II_large"/>
</dbReference>
<dbReference type="GO" id="GO:0006520">
    <property type="term" value="P:amino acid metabolic process"/>
    <property type="evidence" value="ECO:0007669"/>
    <property type="project" value="InterPro"/>
</dbReference>
<dbReference type="FunFam" id="3.40.640.10:FF:000033">
    <property type="entry name" value="Aspartate aminotransferase"/>
    <property type="match status" value="1"/>
</dbReference>
<comment type="cofactor">
    <cofactor evidence="1 7">
        <name>pyridoxal 5'-phosphate</name>
        <dbReference type="ChEBI" id="CHEBI:597326"/>
    </cofactor>
</comment>
<dbReference type="EMBL" id="DTBQ01000110">
    <property type="protein sequence ID" value="HGM46904.1"/>
    <property type="molecule type" value="Genomic_DNA"/>
</dbReference>
<name>A0A7C4H8H9_THEPE</name>
<dbReference type="GO" id="GO:0008483">
    <property type="term" value="F:transaminase activity"/>
    <property type="evidence" value="ECO:0007669"/>
    <property type="project" value="UniProtKB-KW"/>
</dbReference>
<dbReference type="Gene3D" id="3.40.640.10">
    <property type="entry name" value="Type I PLP-dependent aspartate aminotransferase-like (Major domain)"/>
    <property type="match status" value="1"/>
</dbReference>
<dbReference type="Gene3D" id="3.90.1150.10">
    <property type="entry name" value="Aspartate Aminotransferase, domain 1"/>
    <property type="match status" value="1"/>
</dbReference>
<dbReference type="InterPro" id="IPR015421">
    <property type="entry name" value="PyrdxlP-dep_Trfase_major"/>
</dbReference>
<keyword evidence="5 7" id="KW-0808">Transferase</keyword>
<evidence type="ECO:0000256" key="5">
    <source>
        <dbReference type="ARBA" id="ARBA00022679"/>
    </source>
</evidence>
<dbReference type="GO" id="GO:0030170">
    <property type="term" value="F:pyridoxal phosphate binding"/>
    <property type="evidence" value="ECO:0007669"/>
    <property type="project" value="InterPro"/>
</dbReference>
<evidence type="ECO:0000259" key="8">
    <source>
        <dbReference type="Pfam" id="PF00155"/>
    </source>
</evidence>
<dbReference type="EC" id="2.6.1.-" evidence="7"/>
<evidence type="ECO:0000256" key="1">
    <source>
        <dbReference type="ARBA" id="ARBA00001933"/>
    </source>
</evidence>
<dbReference type="PROSITE" id="PS00105">
    <property type="entry name" value="AA_TRANSFER_CLASS_1"/>
    <property type="match status" value="1"/>
</dbReference>
<dbReference type="Pfam" id="PF00155">
    <property type="entry name" value="Aminotran_1_2"/>
    <property type="match status" value="1"/>
</dbReference>
<protein>
    <recommendedName>
        <fullName evidence="7">Aminotransferase</fullName>
        <ecNumber evidence="7">2.6.1.-</ecNumber>
    </recommendedName>
</protein>
<dbReference type="InterPro" id="IPR015422">
    <property type="entry name" value="PyrdxlP-dep_Trfase_small"/>
</dbReference>
<evidence type="ECO:0000313" key="9">
    <source>
        <dbReference type="EMBL" id="HGM46904.1"/>
    </source>
</evidence>
<dbReference type="PANTHER" id="PTHR46383">
    <property type="entry name" value="ASPARTATE AMINOTRANSFERASE"/>
    <property type="match status" value="1"/>
</dbReference>
<dbReference type="InterPro" id="IPR004838">
    <property type="entry name" value="NHTrfase_class1_PyrdxlP-BS"/>
</dbReference>
<comment type="caution">
    <text evidence="9">The sequence shown here is derived from an EMBL/GenBank/DDBJ whole genome shotgun (WGS) entry which is preliminary data.</text>
</comment>
<evidence type="ECO:0000256" key="2">
    <source>
        <dbReference type="ARBA" id="ARBA00007441"/>
    </source>
</evidence>